<evidence type="ECO:0000259" key="2">
    <source>
        <dbReference type="Pfam" id="PF23074"/>
    </source>
</evidence>
<evidence type="ECO:0000313" key="4">
    <source>
        <dbReference type="EMBL" id="CAK7270641.1"/>
    </source>
</evidence>
<feature type="compositionally biased region" description="Polar residues" evidence="1">
    <location>
        <begin position="175"/>
        <end position="186"/>
    </location>
</feature>
<feature type="domain" description="PH" evidence="2">
    <location>
        <begin position="10"/>
        <end position="38"/>
    </location>
</feature>
<dbReference type="Proteomes" id="UP001642501">
    <property type="component" value="Unassembled WGS sequence"/>
</dbReference>
<evidence type="ECO:0000313" key="5">
    <source>
        <dbReference type="Proteomes" id="UP001642501"/>
    </source>
</evidence>
<feature type="compositionally biased region" description="Basic and acidic residues" evidence="1">
    <location>
        <begin position="187"/>
        <end position="196"/>
    </location>
</feature>
<feature type="region of interest" description="Disordered" evidence="1">
    <location>
        <begin position="174"/>
        <end position="196"/>
    </location>
</feature>
<evidence type="ECO:0000259" key="3">
    <source>
        <dbReference type="Pfam" id="PF23076"/>
    </source>
</evidence>
<dbReference type="InterPro" id="IPR057081">
    <property type="entry name" value="PH_N"/>
</dbReference>
<keyword evidence="5" id="KW-1185">Reference proteome</keyword>
<reference evidence="4 5" key="1">
    <citation type="submission" date="2024-01" db="EMBL/GenBank/DDBJ databases">
        <authorList>
            <person name="Allen C."/>
            <person name="Tagirdzhanova G."/>
        </authorList>
    </citation>
    <scope>NUCLEOTIDE SEQUENCE [LARGE SCALE GENOMIC DNA]</scope>
    <source>
        <strain evidence="4 5">CBS 573.63</strain>
    </source>
</reference>
<evidence type="ECO:0000256" key="1">
    <source>
        <dbReference type="SAM" id="MobiDB-lite"/>
    </source>
</evidence>
<comment type="caution">
    <text evidence="4">The sequence shown here is derived from an EMBL/GenBank/DDBJ whole genome shotgun (WGS) entry which is preliminary data.</text>
</comment>
<name>A0ABP0DSW2_9PEZI</name>
<feature type="domain" description="PH" evidence="3">
    <location>
        <begin position="58"/>
        <end position="167"/>
    </location>
</feature>
<protein>
    <submittedName>
        <fullName evidence="4">Uncharacterized protein</fullName>
    </submittedName>
</protein>
<dbReference type="Pfam" id="PF23074">
    <property type="entry name" value="PH_FT_N"/>
    <property type="match status" value="1"/>
</dbReference>
<dbReference type="EMBL" id="CAWUOM010000075">
    <property type="protein sequence ID" value="CAK7270641.1"/>
    <property type="molecule type" value="Genomic_DNA"/>
</dbReference>
<dbReference type="Pfam" id="PF23076">
    <property type="entry name" value="PH_FT_C"/>
    <property type="match status" value="1"/>
</dbReference>
<accession>A0ABP0DSW2</accession>
<organism evidence="4 5">
    <name type="scientific">Sporothrix epigloea</name>
    <dbReference type="NCBI Taxonomy" id="1892477"/>
    <lineage>
        <taxon>Eukaryota</taxon>
        <taxon>Fungi</taxon>
        <taxon>Dikarya</taxon>
        <taxon>Ascomycota</taxon>
        <taxon>Pezizomycotina</taxon>
        <taxon>Sordariomycetes</taxon>
        <taxon>Sordariomycetidae</taxon>
        <taxon>Ophiostomatales</taxon>
        <taxon>Ophiostomataceae</taxon>
        <taxon>Sporothrix</taxon>
    </lineage>
</organism>
<proteinExistence type="predicted"/>
<gene>
    <name evidence="4" type="ORF">SEPCBS57363_004205</name>
</gene>
<sequence>MKHQGPSKFSGKTWTVLCFRTWEELVLFQFTFVSLKIEGGLTEQVDCDEFIITGEVRIFQATIIDDVYQHSLQIFEDMTTHVLRLNASVWEGPHRYAPVWTAFINTKQAQSKGWIHRKGRRRVLLHDIQPYVFCADYHPERMRQNIYNAFEIEFDTEEGLRYFREIFPVPAPTAAVSNPNESTGSTRDAKPAKAFK</sequence>
<dbReference type="InterPro" id="IPR057082">
    <property type="entry name" value="PH_C"/>
</dbReference>